<evidence type="ECO:0000256" key="1">
    <source>
        <dbReference type="SAM" id="MobiDB-lite"/>
    </source>
</evidence>
<evidence type="ECO:0000256" key="2">
    <source>
        <dbReference type="SAM" id="Phobius"/>
    </source>
</evidence>
<dbReference type="RefSeq" id="XP_007878671.1">
    <property type="nucleotide sequence ID" value="XM_007880480.1"/>
</dbReference>
<organism evidence="3 4">
    <name type="scientific">Pseudozyma flocculosa PF-1</name>
    <dbReference type="NCBI Taxonomy" id="1277687"/>
    <lineage>
        <taxon>Eukaryota</taxon>
        <taxon>Fungi</taxon>
        <taxon>Dikarya</taxon>
        <taxon>Basidiomycota</taxon>
        <taxon>Ustilaginomycotina</taxon>
        <taxon>Ustilaginomycetes</taxon>
        <taxon>Ustilaginales</taxon>
        <taxon>Ustilaginaceae</taxon>
        <taxon>Pseudozyma</taxon>
    </lineage>
</organism>
<gene>
    <name evidence="3" type="ORF">PFL1_02968</name>
</gene>
<keyword evidence="2" id="KW-1133">Transmembrane helix</keyword>
<dbReference type="OrthoDB" id="2520628at2759"/>
<feature type="transmembrane region" description="Helical" evidence="2">
    <location>
        <begin position="101"/>
        <end position="121"/>
    </location>
</feature>
<evidence type="ECO:0000313" key="3">
    <source>
        <dbReference type="EMBL" id="EPQ29749.1"/>
    </source>
</evidence>
<dbReference type="EMBL" id="KE361630">
    <property type="protein sequence ID" value="EPQ29749.1"/>
    <property type="molecule type" value="Genomic_DNA"/>
</dbReference>
<feature type="region of interest" description="Disordered" evidence="1">
    <location>
        <begin position="288"/>
        <end position="313"/>
    </location>
</feature>
<dbReference type="GeneID" id="19317080"/>
<keyword evidence="2" id="KW-0472">Membrane</keyword>
<proteinExistence type="predicted"/>
<dbReference type="AlphaFoldDB" id="A0A061HBA4"/>
<protein>
    <submittedName>
        <fullName evidence="3">Uncharacterized protein</fullName>
    </submittedName>
</protein>
<name>A0A061HBA4_9BASI</name>
<keyword evidence="2" id="KW-0812">Transmembrane</keyword>
<dbReference type="HOGENOM" id="CLU_058670_0_0_1"/>
<feature type="transmembrane region" description="Helical" evidence="2">
    <location>
        <begin position="70"/>
        <end position="89"/>
    </location>
</feature>
<dbReference type="Proteomes" id="UP000053664">
    <property type="component" value="Unassembled WGS sequence"/>
</dbReference>
<accession>A0A061HBA4</accession>
<evidence type="ECO:0000313" key="4">
    <source>
        <dbReference type="Proteomes" id="UP000053664"/>
    </source>
</evidence>
<dbReference type="eggNOG" id="ENOG502R2JF">
    <property type="taxonomic scope" value="Eukaryota"/>
</dbReference>
<dbReference type="KEGG" id="pfp:PFL1_02968"/>
<feature type="compositionally biased region" description="Low complexity" evidence="1">
    <location>
        <begin position="290"/>
        <end position="305"/>
    </location>
</feature>
<sequence>MGLASAPRLLGYTDDLAVLADRLDVALQTPIHQVYLPVGYLGLLHAIRVSHATRQVGGGLGSKLNLYQSVLLNQILLFGGVALSSLLLGLPCPMLASGQVILLYAGTHVALTLSGIGTALLKLNDNWTMGVAMDIFFSALDGIFRADGVLALGVDIVRTHPSALISTSYLASIVNGAIVGGATPLIIDVLRLDSASGDWTVRTPRWIKDPWAGTQDLLSAAMVSTAYLACIDGGFAASTNPFLGPLADAVSFNLGSGVTAREARTMSMVLMSSILVAQRLAAIPSELNTAPRAPAKKPSPSKAPRISNGSADAGLAVPQIAAADGSASPTRKSKKAAKAK</sequence>
<reference evidence="3 4" key="1">
    <citation type="journal article" date="2013" name="Plant Cell">
        <title>The transition from a phytopathogenic smut ancestor to an anamorphic biocontrol agent deciphered by comparative whole-genome analysis.</title>
        <authorList>
            <person name="Lefebvre F."/>
            <person name="Joly D.L."/>
            <person name="Labbe C."/>
            <person name="Teichmann B."/>
            <person name="Linning R."/>
            <person name="Belzile F."/>
            <person name="Bakkeren G."/>
            <person name="Belanger R.R."/>
        </authorList>
    </citation>
    <scope>NUCLEOTIDE SEQUENCE [LARGE SCALE GENOMIC DNA]</scope>
    <source>
        <strain evidence="3 4">PF-1</strain>
    </source>
</reference>